<evidence type="ECO:0000259" key="2">
    <source>
        <dbReference type="Pfam" id="PF22106"/>
    </source>
</evidence>
<feature type="domain" description="NGO1945-like C-terminal" evidence="2">
    <location>
        <begin position="139"/>
        <end position="232"/>
    </location>
</feature>
<dbReference type="EMBL" id="SHKX01000011">
    <property type="protein sequence ID" value="RZU47211.1"/>
    <property type="molecule type" value="Genomic_DNA"/>
</dbReference>
<dbReference type="Pfam" id="PF22106">
    <property type="entry name" value="NGO1945_C"/>
    <property type="match status" value="1"/>
</dbReference>
<proteinExistence type="predicted"/>
<dbReference type="InterPro" id="IPR018640">
    <property type="entry name" value="DUF2063"/>
</dbReference>
<dbReference type="AlphaFoldDB" id="A0A4Q7ZAT8"/>
<dbReference type="InterPro" id="IPR054098">
    <property type="entry name" value="NGO1945-like_C"/>
</dbReference>
<feature type="domain" description="Putative DNA-binding" evidence="1">
    <location>
        <begin position="7"/>
        <end position="92"/>
    </location>
</feature>
<evidence type="ECO:0000313" key="3">
    <source>
        <dbReference type="EMBL" id="RZU47211.1"/>
    </source>
</evidence>
<organism evidence="3 4">
    <name type="scientific">Fluviicoccus keumensis</name>
    <dbReference type="NCBI Taxonomy" id="1435465"/>
    <lineage>
        <taxon>Bacteria</taxon>
        <taxon>Pseudomonadati</taxon>
        <taxon>Pseudomonadota</taxon>
        <taxon>Gammaproteobacteria</taxon>
        <taxon>Moraxellales</taxon>
        <taxon>Moraxellaceae</taxon>
        <taxon>Fluviicoccus</taxon>
    </lineage>
</organism>
<name>A0A4Q7ZAT8_9GAMM</name>
<evidence type="ECO:0000259" key="1">
    <source>
        <dbReference type="Pfam" id="PF09836"/>
    </source>
</evidence>
<protein>
    <submittedName>
        <fullName evidence="3">Uncharacterized protein</fullName>
    </submittedName>
</protein>
<keyword evidence="4" id="KW-1185">Reference proteome</keyword>
<reference evidence="3 4" key="1">
    <citation type="submission" date="2019-02" db="EMBL/GenBank/DDBJ databases">
        <title>Genomic Encyclopedia of Type Strains, Phase IV (KMG-IV): sequencing the most valuable type-strain genomes for metagenomic binning, comparative biology and taxonomic classification.</title>
        <authorList>
            <person name="Goeker M."/>
        </authorList>
    </citation>
    <scope>NUCLEOTIDE SEQUENCE [LARGE SCALE GENOMIC DNA]</scope>
    <source>
        <strain evidence="3 4">DSM 105135</strain>
    </source>
</reference>
<dbReference type="InterPro" id="IPR044922">
    <property type="entry name" value="DUF2063_N_sf"/>
</dbReference>
<dbReference type="RefSeq" id="WP_165391381.1">
    <property type="nucleotide sequence ID" value="NZ_SHKX01000011.1"/>
</dbReference>
<evidence type="ECO:0000313" key="4">
    <source>
        <dbReference type="Proteomes" id="UP000292423"/>
    </source>
</evidence>
<comment type="caution">
    <text evidence="3">The sequence shown here is derived from an EMBL/GenBank/DDBJ whole genome shotgun (WGS) entry which is preliminary data.</text>
</comment>
<dbReference type="Proteomes" id="UP000292423">
    <property type="component" value="Unassembled WGS sequence"/>
</dbReference>
<accession>A0A4Q7ZAT8</accession>
<sequence>MADFRDIQAGFTDWIRHPGHAALPEGVTLQRMRIYRELLFNNIAGFVESAFPVLRSKLPAALWNQLVEDFFSRHNCRSPYFRDISREFLNYLQARERQEYPWMLELAHFEWAEIAAEVAEEDWPAFATGDVDQGTPVLSPFVWPLLYAWPVHRFVEDMPDHKPVTPTALLLHRSREHRVYCREIPLPAAALLESLQHNPEPLPDAVRRLASAHGIDVAILRQHAKSWAAEWLANGIILGVRPA</sequence>
<gene>
    <name evidence="3" type="ORF">EV700_1606</name>
</gene>
<dbReference type="Gene3D" id="3.90.930.50">
    <property type="match status" value="1"/>
</dbReference>
<dbReference type="Pfam" id="PF09836">
    <property type="entry name" value="DUF2063"/>
    <property type="match status" value="1"/>
</dbReference>
<dbReference type="Gene3D" id="1.10.150.690">
    <property type="entry name" value="DUF2063"/>
    <property type="match status" value="1"/>
</dbReference>